<keyword evidence="3 6" id="KW-0479">Metal-binding</keyword>
<dbReference type="RefSeq" id="WP_021691127.1">
    <property type="nucleotide sequence ID" value="NZ_BASZ01000008.1"/>
</dbReference>
<evidence type="ECO:0000313" key="9">
    <source>
        <dbReference type="EMBL" id="GAD50309.1"/>
    </source>
</evidence>
<dbReference type="InterPro" id="IPR036909">
    <property type="entry name" value="Cyt_c-like_dom_sf"/>
</dbReference>
<accession>U2ZY71</accession>
<evidence type="ECO:0000256" key="5">
    <source>
        <dbReference type="ARBA" id="ARBA00023004"/>
    </source>
</evidence>
<keyword evidence="5 6" id="KW-0408">Iron</keyword>
<gene>
    <name evidence="9" type="ORF">NT2_08_00960</name>
</gene>
<dbReference type="PRINTS" id="PR00604">
    <property type="entry name" value="CYTCHRMECIAB"/>
</dbReference>
<dbReference type="Gene3D" id="1.10.760.10">
    <property type="entry name" value="Cytochrome c-like domain"/>
    <property type="match status" value="1"/>
</dbReference>
<evidence type="ECO:0000313" key="10">
    <source>
        <dbReference type="Proteomes" id="UP000016568"/>
    </source>
</evidence>
<dbReference type="SUPFAM" id="SSF46626">
    <property type="entry name" value="Cytochrome c"/>
    <property type="match status" value="1"/>
</dbReference>
<dbReference type="eggNOG" id="COG3474">
    <property type="taxonomic scope" value="Bacteria"/>
</dbReference>
<dbReference type="GO" id="GO:0046872">
    <property type="term" value="F:metal ion binding"/>
    <property type="evidence" value="ECO:0007669"/>
    <property type="project" value="UniProtKB-KW"/>
</dbReference>
<dbReference type="PANTHER" id="PTHR11961">
    <property type="entry name" value="CYTOCHROME C"/>
    <property type="match status" value="1"/>
</dbReference>
<dbReference type="OrthoDB" id="9805828at2"/>
<evidence type="ECO:0000259" key="8">
    <source>
        <dbReference type="PROSITE" id="PS51007"/>
    </source>
</evidence>
<sequence length="124" mass="13179">MKPVVPALTTLLAIAALANGEARAENVPARPAAFAPCAACHTVQPGQKSFGPNLHGVVGRKAASLPGYAYSNALKAANITWNRQALDRWLTAPQKAVPGTKMPFPGIADPAKRQQIIEYLQKLR</sequence>
<keyword evidence="1" id="KW-0813">Transport</keyword>
<keyword evidence="2 6" id="KW-0349">Heme</keyword>
<dbReference type="EMBL" id="BASZ01000008">
    <property type="protein sequence ID" value="GAD50309.1"/>
    <property type="molecule type" value="Genomic_DNA"/>
</dbReference>
<dbReference type="InterPro" id="IPR002327">
    <property type="entry name" value="Cyt_c_1A/1B"/>
</dbReference>
<evidence type="ECO:0000256" key="1">
    <source>
        <dbReference type="ARBA" id="ARBA00022448"/>
    </source>
</evidence>
<feature type="domain" description="Cytochrome c" evidence="8">
    <location>
        <begin position="15"/>
        <end position="124"/>
    </location>
</feature>
<comment type="caution">
    <text evidence="9">The sequence shown here is derived from an EMBL/GenBank/DDBJ whole genome shotgun (WGS) entry which is preliminary data.</text>
</comment>
<dbReference type="KEGG" id="ntd:EGO55_03395"/>
<feature type="signal peptide" evidence="7">
    <location>
        <begin position="1"/>
        <end position="24"/>
    </location>
</feature>
<dbReference type="GO" id="GO:0009055">
    <property type="term" value="F:electron transfer activity"/>
    <property type="evidence" value="ECO:0007669"/>
    <property type="project" value="InterPro"/>
</dbReference>
<keyword evidence="10" id="KW-1185">Reference proteome</keyword>
<reference evidence="9 10" key="1">
    <citation type="submission" date="2013-09" db="EMBL/GenBank/DDBJ databases">
        <title>Whole genome shotgun sequence of Novosphingobium tardaugens NBRC 16725.</title>
        <authorList>
            <person name="Isaki S."/>
            <person name="Hosoyama A."/>
            <person name="Tsuchikane K."/>
            <person name="Katsumata H."/>
            <person name="Ando Y."/>
            <person name="Yamazaki S."/>
            <person name="Fujita N."/>
        </authorList>
    </citation>
    <scope>NUCLEOTIDE SEQUENCE [LARGE SCALE GENOMIC DNA]</scope>
    <source>
        <strain evidence="9 10">NBRC 16725</strain>
    </source>
</reference>
<keyword evidence="7" id="KW-0732">Signal</keyword>
<keyword evidence="4" id="KW-0249">Electron transport</keyword>
<evidence type="ECO:0000256" key="4">
    <source>
        <dbReference type="ARBA" id="ARBA00022982"/>
    </source>
</evidence>
<evidence type="ECO:0000256" key="2">
    <source>
        <dbReference type="ARBA" id="ARBA00022617"/>
    </source>
</evidence>
<proteinExistence type="predicted"/>
<evidence type="ECO:0000256" key="7">
    <source>
        <dbReference type="SAM" id="SignalP"/>
    </source>
</evidence>
<feature type="chain" id="PRO_5030177844" evidence="7">
    <location>
        <begin position="25"/>
        <end position="124"/>
    </location>
</feature>
<protein>
    <submittedName>
        <fullName evidence="9">Putative cytochrome c</fullName>
    </submittedName>
</protein>
<name>U2ZY71_9SPHN</name>
<dbReference type="PROSITE" id="PS51007">
    <property type="entry name" value="CYTC"/>
    <property type="match status" value="1"/>
</dbReference>
<dbReference type="GO" id="GO:0020037">
    <property type="term" value="F:heme binding"/>
    <property type="evidence" value="ECO:0007669"/>
    <property type="project" value="InterPro"/>
</dbReference>
<dbReference type="Pfam" id="PF00034">
    <property type="entry name" value="Cytochrom_C"/>
    <property type="match status" value="1"/>
</dbReference>
<dbReference type="Proteomes" id="UP000016568">
    <property type="component" value="Unassembled WGS sequence"/>
</dbReference>
<evidence type="ECO:0000256" key="3">
    <source>
        <dbReference type="ARBA" id="ARBA00022723"/>
    </source>
</evidence>
<organism evidence="9 10">
    <name type="scientific">Caenibius tardaugens NBRC 16725</name>
    <dbReference type="NCBI Taxonomy" id="1219035"/>
    <lineage>
        <taxon>Bacteria</taxon>
        <taxon>Pseudomonadati</taxon>
        <taxon>Pseudomonadota</taxon>
        <taxon>Alphaproteobacteria</taxon>
        <taxon>Sphingomonadales</taxon>
        <taxon>Erythrobacteraceae</taxon>
        <taxon>Caenibius</taxon>
    </lineage>
</organism>
<dbReference type="AlphaFoldDB" id="U2ZY71"/>
<dbReference type="InterPro" id="IPR009056">
    <property type="entry name" value="Cyt_c-like_dom"/>
</dbReference>
<evidence type="ECO:0000256" key="6">
    <source>
        <dbReference type="PROSITE-ProRule" id="PRU00433"/>
    </source>
</evidence>